<protein>
    <submittedName>
        <fullName evidence="1">Uncharacterized protein</fullName>
    </submittedName>
</protein>
<keyword evidence="2" id="KW-1185">Reference proteome</keyword>
<organism evidence="1 2">
    <name type="scientific">Gymnopus androsaceus JB14</name>
    <dbReference type="NCBI Taxonomy" id="1447944"/>
    <lineage>
        <taxon>Eukaryota</taxon>
        <taxon>Fungi</taxon>
        <taxon>Dikarya</taxon>
        <taxon>Basidiomycota</taxon>
        <taxon>Agaricomycotina</taxon>
        <taxon>Agaricomycetes</taxon>
        <taxon>Agaricomycetidae</taxon>
        <taxon>Agaricales</taxon>
        <taxon>Marasmiineae</taxon>
        <taxon>Omphalotaceae</taxon>
        <taxon>Gymnopus</taxon>
    </lineage>
</organism>
<proteinExistence type="predicted"/>
<sequence length="232" mass="26221">MPMPTPTSTPSSVDADRSVQTGFAQTTKEGEATRYMLILHTCRWAEMVRVEEKVFAFLDVQPQSPFRFRLCFETAVELETAAEAEQEETHRKQINTILHLSHLLLSSGSFYPSFSLTQSPKIVTTKPKLHPQTHPVLIEALQIHVKSPSWKRKRSITDYAVGRVIEEALGLADIMGEESPRLGELCRILAAVEGWRGRIEEGQGSFILLYIFIMTRVFCLTEWLEASLADVT</sequence>
<evidence type="ECO:0000313" key="1">
    <source>
        <dbReference type="EMBL" id="KAE9397786.1"/>
    </source>
</evidence>
<gene>
    <name evidence="1" type="ORF">BT96DRAFT_995488</name>
</gene>
<reference evidence="1" key="1">
    <citation type="journal article" date="2019" name="Environ. Microbiol.">
        <title>Fungal ecological strategies reflected in gene transcription - a case study of two litter decomposers.</title>
        <authorList>
            <person name="Barbi F."/>
            <person name="Kohler A."/>
            <person name="Barry K."/>
            <person name="Baskaran P."/>
            <person name="Daum C."/>
            <person name="Fauchery L."/>
            <person name="Ihrmark K."/>
            <person name="Kuo A."/>
            <person name="LaButti K."/>
            <person name="Lipzen A."/>
            <person name="Morin E."/>
            <person name="Grigoriev I.V."/>
            <person name="Henrissat B."/>
            <person name="Lindahl B."/>
            <person name="Martin F."/>
        </authorList>
    </citation>
    <scope>NUCLEOTIDE SEQUENCE</scope>
    <source>
        <strain evidence="1">JB14</strain>
    </source>
</reference>
<dbReference type="AlphaFoldDB" id="A0A6A4HI84"/>
<evidence type="ECO:0000313" key="2">
    <source>
        <dbReference type="Proteomes" id="UP000799118"/>
    </source>
</evidence>
<accession>A0A6A4HI84</accession>
<dbReference type="Proteomes" id="UP000799118">
    <property type="component" value="Unassembled WGS sequence"/>
</dbReference>
<name>A0A6A4HI84_9AGAR</name>
<dbReference type="EMBL" id="ML769492">
    <property type="protein sequence ID" value="KAE9397786.1"/>
    <property type="molecule type" value="Genomic_DNA"/>
</dbReference>